<evidence type="ECO:0000313" key="1">
    <source>
        <dbReference type="EMBL" id="KAJ7689362.1"/>
    </source>
</evidence>
<keyword evidence="2" id="KW-1185">Reference proteome</keyword>
<evidence type="ECO:0000313" key="2">
    <source>
        <dbReference type="Proteomes" id="UP001215598"/>
    </source>
</evidence>
<proteinExistence type="predicted"/>
<dbReference type="Proteomes" id="UP001215598">
    <property type="component" value="Unassembled WGS sequence"/>
</dbReference>
<organism evidence="1 2">
    <name type="scientific">Mycena metata</name>
    <dbReference type="NCBI Taxonomy" id="1033252"/>
    <lineage>
        <taxon>Eukaryota</taxon>
        <taxon>Fungi</taxon>
        <taxon>Dikarya</taxon>
        <taxon>Basidiomycota</taxon>
        <taxon>Agaricomycotina</taxon>
        <taxon>Agaricomycetes</taxon>
        <taxon>Agaricomycetidae</taxon>
        <taxon>Agaricales</taxon>
        <taxon>Marasmiineae</taxon>
        <taxon>Mycenaceae</taxon>
        <taxon>Mycena</taxon>
    </lineage>
</organism>
<protein>
    <submittedName>
        <fullName evidence="1">Uncharacterized protein</fullName>
    </submittedName>
</protein>
<name>A0AAD7DEN3_9AGAR</name>
<reference evidence="1" key="1">
    <citation type="submission" date="2023-03" db="EMBL/GenBank/DDBJ databases">
        <title>Massive genome expansion in bonnet fungi (Mycena s.s.) driven by repeated elements and novel gene families across ecological guilds.</title>
        <authorList>
            <consortium name="Lawrence Berkeley National Laboratory"/>
            <person name="Harder C.B."/>
            <person name="Miyauchi S."/>
            <person name="Viragh M."/>
            <person name="Kuo A."/>
            <person name="Thoen E."/>
            <person name="Andreopoulos B."/>
            <person name="Lu D."/>
            <person name="Skrede I."/>
            <person name="Drula E."/>
            <person name="Henrissat B."/>
            <person name="Morin E."/>
            <person name="Kohler A."/>
            <person name="Barry K."/>
            <person name="LaButti K."/>
            <person name="Morin E."/>
            <person name="Salamov A."/>
            <person name="Lipzen A."/>
            <person name="Mereny Z."/>
            <person name="Hegedus B."/>
            <person name="Baldrian P."/>
            <person name="Stursova M."/>
            <person name="Weitz H."/>
            <person name="Taylor A."/>
            <person name="Grigoriev I.V."/>
            <person name="Nagy L.G."/>
            <person name="Martin F."/>
            <person name="Kauserud H."/>
        </authorList>
    </citation>
    <scope>NUCLEOTIDE SEQUENCE</scope>
    <source>
        <strain evidence="1">CBHHK182m</strain>
    </source>
</reference>
<accession>A0AAD7DEN3</accession>
<comment type="caution">
    <text evidence="1">The sequence shown here is derived from an EMBL/GenBank/DDBJ whole genome shotgun (WGS) entry which is preliminary data.</text>
</comment>
<gene>
    <name evidence="1" type="ORF">B0H16DRAFT_1859747</name>
</gene>
<dbReference type="EMBL" id="JARKIB010000905">
    <property type="protein sequence ID" value="KAJ7689362.1"/>
    <property type="molecule type" value="Genomic_DNA"/>
</dbReference>
<dbReference type="AlphaFoldDB" id="A0AAD7DEN3"/>
<sequence length="230" mass="25818">MTLSYFITLTPEDPRELQRVAPPPLASPATPRVESSRCSSAVPSTFYGTLKLLPTSADVPRTLLVIPDSLAPVKLQDASELLDLNLTLRTFGTHGVHTIRAARDAVLQHAFGSDVRFIRPTSRTTRSTTWASINSTMPERHAARAPSHHPLCPRLRPLPKRRYREYIFPSSIRETLDTNDLRLKFKTRRGRYHLGLESGRPKLTFSTGRTSYSPRFFPALHCISTTVTAE</sequence>